<dbReference type="AlphaFoldDB" id="A0A411HH18"/>
<evidence type="ECO:0000313" key="2">
    <source>
        <dbReference type="Proteomes" id="UP000291562"/>
    </source>
</evidence>
<keyword evidence="2" id="KW-1185">Reference proteome</keyword>
<dbReference type="InterPro" id="IPR059226">
    <property type="entry name" value="Choice_anch_Q_dom"/>
</dbReference>
<organism evidence="1 2">
    <name type="scientific">Pseudolysobacter antarcticus</name>
    <dbReference type="NCBI Taxonomy" id="2511995"/>
    <lineage>
        <taxon>Bacteria</taxon>
        <taxon>Pseudomonadati</taxon>
        <taxon>Pseudomonadota</taxon>
        <taxon>Gammaproteobacteria</taxon>
        <taxon>Lysobacterales</taxon>
        <taxon>Rhodanobacteraceae</taxon>
        <taxon>Pseudolysobacter</taxon>
    </lineage>
</organism>
<dbReference type="EMBL" id="CP035704">
    <property type="protein sequence ID" value="QBB69808.1"/>
    <property type="molecule type" value="Genomic_DNA"/>
</dbReference>
<dbReference type="KEGG" id="xbc:ELE36_05165"/>
<dbReference type="SUPFAM" id="SSF51126">
    <property type="entry name" value="Pectin lyase-like"/>
    <property type="match status" value="1"/>
</dbReference>
<dbReference type="InterPro" id="IPR011050">
    <property type="entry name" value="Pectin_lyase_fold/virulence"/>
</dbReference>
<gene>
    <name evidence="1" type="ORF">ELE36_05165</name>
</gene>
<dbReference type="OrthoDB" id="146384at135614"/>
<dbReference type="NCBIfam" id="NF041518">
    <property type="entry name" value="choice_anch_Q"/>
    <property type="match status" value="1"/>
</dbReference>
<accession>A0A411HH18</accession>
<reference evidence="1 2" key="1">
    <citation type="submission" date="2019-01" db="EMBL/GenBank/DDBJ databases">
        <title>Pseudolysobacter antarctica gen. nov., sp. nov., isolated from Fildes Peninsula, Antarctica.</title>
        <authorList>
            <person name="Wei Z."/>
            <person name="Peng F."/>
        </authorList>
    </citation>
    <scope>NUCLEOTIDE SEQUENCE [LARGE SCALE GENOMIC DNA]</scope>
    <source>
        <strain evidence="1 2">AQ6-296</strain>
    </source>
</reference>
<evidence type="ECO:0000313" key="1">
    <source>
        <dbReference type="EMBL" id="QBB69808.1"/>
    </source>
</evidence>
<protein>
    <submittedName>
        <fullName evidence="1">Uncharacterized protein</fullName>
    </submittedName>
</protein>
<sequence length="360" mass="36590">MVIAGTVGTGGNAQGGAIFSLGDTLANCSAGGNICASGGTATFTISNSIAANSTGTTTDVVSHTSYADASVYVPNATTQTGTVTLGTLPAPLHGGLVDVMIPPLGSSAIDAGGTGPCAVSTDQRGVSRPQGAACDIGAAENDSLFSNGFEATPAPALVQCSGMNKHTDSLIETFVGPTLSMDWTQQGNGGAVTLSHGISLASGTTTFPFITSATPIIPAAGDFSVRWSARYTNFANQGTGTLVLSNGLPANGANDDVALRSASAWQDSGGFIVRARTTASTYNSVFTENPAQNNPHDIEYCWIGSQSSIKVWVDGTRQLQAPNTGLTRPTSLWFGNPVVAGGTAWSSFKLDHVYVRSVSP</sequence>
<proteinExistence type="predicted"/>
<dbReference type="Proteomes" id="UP000291562">
    <property type="component" value="Chromosome"/>
</dbReference>
<name>A0A411HH18_9GAMM</name>